<comment type="caution">
    <text evidence="1">The sequence shown here is derived from an EMBL/GenBank/DDBJ whole genome shotgun (WGS) entry which is preliminary data.</text>
</comment>
<dbReference type="RefSeq" id="XP_065962341.1">
    <property type="nucleotide sequence ID" value="XM_066107892.1"/>
</dbReference>
<dbReference type="EMBL" id="NQIK02000005">
    <property type="protein sequence ID" value="KAF7571049.1"/>
    <property type="molecule type" value="Genomic_DNA"/>
</dbReference>
<sequence>MLNALQLELQSLIALLVGPDLLGELATVRGVEFGDEFRDEVLVLQRLLDSGQTWAMPLSLC</sequence>
<dbReference type="KEGG" id="ptrr:90956785"/>
<proteinExistence type="predicted"/>
<evidence type="ECO:0000313" key="1">
    <source>
        <dbReference type="EMBL" id="KAF7571049.1"/>
    </source>
</evidence>
<accession>A0A317BB29</accession>
<evidence type="ECO:0000313" key="2">
    <source>
        <dbReference type="Proteomes" id="UP000245464"/>
    </source>
</evidence>
<reference evidence="1 2" key="1">
    <citation type="journal article" date="2018" name="BMC Genomics">
        <title>Comparative genomics of the wheat fungal pathogen Pyrenophora tritici-repentis reveals chromosomal variations and genome plasticity.</title>
        <authorList>
            <person name="Moolhuijzen P."/>
            <person name="See P.T."/>
            <person name="Hane J.K."/>
            <person name="Shi G."/>
            <person name="Liu Z."/>
            <person name="Oliver R.P."/>
            <person name="Moffat C.S."/>
        </authorList>
    </citation>
    <scope>NUCLEOTIDE SEQUENCE [LARGE SCALE GENOMIC DNA]</scope>
    <source>
        <strain evidence="1">M4</strain>
    </source>
</reference>
<dbReference type="Proteomes" id="UP000245464">
    <property type="component" value="Chromosome 5"/>
</dbReference>
<dbReference type="AlphaFoldDB" id="A0A317BB29"/>
<gene>
    <name evidence="1" type="ORF">PtrM4_110510</name>
</gene>
<dbReference type="GeneID" id="90956785"/>
<name>A0A317BB29_9PLEO</name>
<protein>
    <submittedName>
        <fullName evidence="1">Uncharacterized protein</fullName>
    </submittedName>
</protein>
<organism evidence="1 2">
    <name type="scientific">Pyrenophora tritici-repentis</name>
    <dbReference type="NCBI Taxonomy" id="45151"/>
    <lineage>
        <taxon>Eukaryota</taxon>
        <taxon>Fungi</taxon>
        <taxon>Dikarya</taxon>
        <taxon>Ascomycota</taxon>
        <taxon>Pezizomycotina</taxon>
        <taxon>Dothideomycetes</taxon>
        <taxon>Pleosporomycetidae</taxon>
        <taxon>Pleosporales</taxon>
        <taxon>Pleosporineae</taxon>
        <taxon>Pleosporaceae</taxon>
        <taxon>Pyrenophora</taxon>
    </lineage>
</organism>